<dbReference type="RefSeq" id="WP_068654858.1">
    <property type="nucleotide sequence ID" value="NZ_CP017770.1"/>
</dbReference>
<keyword evidence="5" id="KW-1185">Reference proteome</keyword>
<feature type="domain" description="Transposase IS116/IS110/IS902 C-terminal" evidence="3">
    <location>
        <begin position="287"/>
        <end position="371"/>
    </location>
</feature>
<evidence type="ECO:0000259" key="3">
    <source>
        <dbReference type="Pfam" id="PF02371"/>
    </source>
</evidence>
<feature type="domain" description="Transposase IS110-like N-terminal" evidence="2">
    <location>
        <begin position="19"/>
        <end position="179"/>
    </location>
</feature>
<dbReference type="Proteomes" id="UP000077134">
    <property type="component" value="Unassembled WGS sequence"/>
</dbReference>
<reference evidence="4 5" key="1">
    <citation type="submission" date="2016-02" db="EMBL/GenBank/DDBJ databases">
        <title>Paenibacillus sp. LPB0068, isolated from Crassostrea gigas.</title>
        <authorList>
            <person name="Shin S.-K."/>
            <person name="Yi H."/>
        </authorList>
    </citation>
    <scope>NUCLEOTIDE SEQUENCE [LARGE SCALE GENOMIC DNA]</scope>
    <source>
        <strain evidence="4 5">LPB0068</strain>
    </source>
</reference>
<dbReference type="InterPro" id="IPR003346">
    <property type="entry name" value="Transposase_20"/>
</dbReference>
<sequence length="428" mass="49093">MNSTQNERINQITSSTLIVGVDIAKFKHVARAQDYRGVEFVKPITFENNREGFELFVNWFWEISKELCFQDVIVGMEPTGHYWLNLAHFLKEKQVKYGVVNPLHVKKSKELDDNSPTKNDVKDAKIIAQLVKDGRYAVPSLPQGVYAELREAIKIRDHLTTDLCVVQARVHNWLDRYFPEFLTVFKDWECKSAIQMLSLYLLPHELVQVSDDTLLQYLRKVEKLGLGQGRIQNLKAAASCSVGIKQGSDMAKMELRLLLAQYELLHGKLEELEEKLEELLKEVPYVQQLLAIKGIGRDTIAGFLAEVGDISQYRHPKQIIKLAGLNLKENTSGRHKGQTKITKRGRKRLRALLFRVMMPLVAKNEAFKALHKYYTTRAVNPLKKMQSLIALCNKLIRVLFGMLKKGYEFNEGKMMQDIPRMAELPLAA</sequence>
<evidence type="ECO:0000256" key="1">
    <source>
        <dbReference type="SAM" id="Coils"/>
    </source>
</evidence>
<keyword evidence="1" id="KW-0175">Coiled coil</keyword>
<dbReference type="GO" id="GO:0006313">
    <property type="term" value="P:DNA transposition"/>
    <property type="evidence" value="ECO:0007669"/>
    <property type="project" value="InterPro"/>
</dbReference>
<comment type="caution">
    <text evidence="4">The sequence shown here is derived from an EMBL/GenBank/DDBJ whole genome shotgun (WGS) entry which is preliminary data.</text>
</comment>
<dbReference type="STRING" id="1763538.LPB68_01180"/>
<feature type="coiled-coil region" evidence="1">
    <location>
        <begin position="255"/>
        <end position="289"/>
    </location>
</feature>
<dbReference type="EMBL" id="LSFN01000005">
    <property type="protein sequence ID" value="OAB76284.1"/>
    <property type="molecule type" value="Genomic_DNA"/>
</dbReference>
<protein>
    <submittedName>
        <fullName evidence="4">Transposase</fullName>
    </submittedName>
</protein>
<dbReference type="AlphaFoldDB" id="A0A167F7W7"/>
<dbReference type="Pfam" id="PF02371">
    <property type="entry name" value="Transposase_20"/>
    <property type="match status" value="1"/>
</dbReference>
<evidence type="ECO:0000313" key="5">
    <source>
        <dbReference type="Proteomes" id="UP000077134"/>
    </source>
</evidence>
<organism evidence="4 5">
    <name type="scientific">Paenibacillus crassostreae</name>
    <dbReference type="NCBI Taxonomy" id="1763538"/>
    <lineage>
        <taxon>Bacteria</taxon>
        <taxon>Bacillati</taxon>
        <taxon>Bacillota</taxon>
        <taxon>Bacilli</taxon>
        <taxon>Bacillales</taxon>
        <taxon>Paenibacillaceae</taxon>
        <taxon>Paenibacillus</taxon>
    </lineage>
</organism>
<dbReference type="InterPro" id="IPR002525">
    <property type="entry name" value="Transp_IS110-like_N"/>
</dbReference>
<dbReference type="Pfam" id="PF01548">
    <property type="entry name" value="DEDD_Tnp_IS110"/>
    <property type="match status" value="1"/>
</dbReference>
<proteinExistence type="predicted"/>
<dbReference type="GO" id="GO:0003677">
    <property type="term" value="F:DNA binding"/>
    <property type="evidence" value="ECO:0007669"/>
    <property type="project" value="InterPro"/>
</dbReference>
<accession>A0A167F7W7</accession>
<name>A0A167F7W7_9BACL</name>
<dbReference type="PANTHER" id="PTHR33055:SF13">
    <property type="entry name" value="TRANSPOSASE"/>
    <property type="match status" value="1"/>
</dbReference>
<dbReference type="InterPro" id="IPR047650">
    <property type="entry name" value="Transpos_IS110"/>
</dbReference>
<dbReference type="PANTHER" id="PTHR33055">
    <property type="entry name" value="TRANSPOSASE FOR INSERTION SEQUENCE ELEMENT IS1111A"/>
    <property type="match status" value="1"/>
</dbReference>
<dbReference type="GO" id="GO:0004803">
    <property type="term" value="F:transposase activity"/>
    <property type="evidence" value="ECO:0007669"/>
    <property type="project" value="InterPro"/>
</dbReference>
<evidence type="ECO:0000313" key="4">
    <source>
        <dbReference type="EMBL" id="OAB76284.1"/>
    </source>
</evidence>
<gene>
    <name evidence="4" type="ORF">PNBC_02345</name>
</gene>
<dbReference type="KEGG" id="pcx:LPB68_01180"/>
<evidence type="ECO:0000259" key="2">
    <source>
        <dbReference type="Pfam" id="PF01548"/>
    </source>
</evidence>
<dbReference type="OrthoDB" id="9790935at2"/>
<dbReference type="NCBIfam" id="NF033542">
    <property type="entry name" value="transpos_IS110"/>
    <property type="match status" value="1"/>
</dbReference>